<feature type="binding site" evidence="9">
    <location>
        <begin position="123"/>
        <end position="129"/>
    </location>
    <ligand>
        <name>ATP</name>
        <dbReference type="ChEBI" id="CHEBI:30616"/>
    </ligand>
</feature>
<dbReference type="OrthoDB" id="9806661at2"/>
<dbReference type="GO" id="GO:0004595">
    <property type="term" value="F:pantetheine-phosphate adenylyltransferase activity"/>
    <property type="evidence" value="ECO:0007669"/>
    <property type="project" value="UniProtKB-UniRule"/>
</dbReference>
<feature type="binding site" evidence="9">
    <location>
        <position position="87"/>
    </location>
    <ligand>
        <name>substrate</name>
    </ligand>
</feature>
<evidence type="ECO:0000256" key="8">
    <source>
        <dbReference type="ARBA" id="ARBA00029346"/>
    </source>
</evidence>
<dbReference type="AlphaFoldDB" id="A0A4P6YVX9"/>
<proteinExistence type="inferred from homology"/>
<dbReference type="InterPro" id="IPR004821">
    <property type="entry name" value="Cyt_trans-like"/>
</dbReference>
<keyword evidence="2 9" id="KW-0808">Transferase</keyword>
<comment type="cofactor">
    <cofactor evidence="9">
        <name>Mg(2+)</name>
        <dbReference type="ChEBI" id="CHEBI:18420"/>
    </cofactor>
</comment>
<dbReference type="PANTHER" id="PTHR21342">
    <property type="entry name" value="PHOSPHOPANTETHEINE ADENYLYLTRANSFERASE"/>
    <property type="match status" value="1"/>
</dbReference>
<name>A0A4P6YVX9_9LACO</name>
<feature type="binding site" evidence="9">
    <location>
        <position position="73"/>
    </location>
    <ligand>
        <name>substrate</name>
    </ligand>
</feature>
<feature type="binding site" evidence="9">
    <location>
        <begin position="9"/>
        <end position="10"/>
    </location>
    <ligand>
        <name>ATP</name>
        <dbReference type="ChEBI" id="CHEBI:30616"/>
    </ligand>
</feature>
<dbReference type="GO" id="GO:0015937">
    <property type="term" value="P:coenzyme A biosynthetic process"/>
    <property type="evidence" value="ECO:0007669"/>
    <property type="project" value="UniProtKB-UniRule"/>
</dbReference>
<dbReference type="PRINTS" id="PR01020">
    <property type="entry name" value="LPSBIOSNTHSS"/>
</dbReference>
<keyword evidence="3 9" id="KW-0548">Nucleotidyltransferase</keyword>
<keyword evidence="1 9" id="KW-0963">Cytoplasm</keyword>
<comment type="subcellular location">
    <subcellularLocation>
        <location evidence="9">Cytoplasm</location>
    </subcellularLocation>
</comment>
<sequence>MKVALFPGSFDPLTNGHLDIIKRASRLFDTLVVGVGTNTTKAPMFATPEKIDLIKQATADIKNVEVMEITGLTVAVMDQLGAQFLVRGLRNETDYLYERDIAEMNRHLRGDFETVILLAHHENQNIASSMIKEIAHFGGDVSALVPPVVSAALKAKQIN</sequence>
<evidence type="ECO:0000256" key="1">
    <source>
        <dbReference type="ARBA" id="ARBA00022490"/>
    </source>
</evidence>
<feature type="binding site" evidence="9">
    <location>
        <position position="9"/>
    </location>
    <ligand>
        <name>substrate</name>
    </ligand>
</feature>
<organism evidence="11 12">
    <name type="scientific">Periweissella cryptocerci</name>
    <dbReference type="NCBI Taxonomy" id="2506420"/>
    <lineage>
        <taxon>Bacteria</taxon>
        <taxon>Bacillati</taxon>
        <taxon>Bacillota</taxon>
        <taxon>Bacilli</taxon>
        <taxon>Lactobacillales</taxon>
        <taxon>Lactobacillaceae</taxon>
        <taxon>Periweissella</taxon>
    </lineage>
</organism>
<evidence type="ECO:0000256" key="5">
    <source>
        <dbReference type="ARBA" id="ARBA00022840"/>
    </source>
</evidence>
<dbReference type="UniPathway" id="UPA00241">
    <property type="reaction ID" value="UER00355"/>
</dbReference>
<evidence type="ECO:0000256" key="7">
    <source>
        <dbReference type="ARBA" id="ARBA00022993"/>
    </source>
</evidence>
<dbReference type="GO" id="GO:0005524">
    <property type="term" value="F:ATP binding"/>
    <property type="evidence" value="ECO:0007669"/>
    <property type="project" value="UniProtKB-KW"/>
</dbReference>
<feature type="binding site" evidence="9">
    <location>
        <begin position="88"/>
        <end position="90"/>
    </location>
    <ligand>
        <name>ATP</name>
        <dbReference type="ChEBI" id="CHEBI:30616"/>
    </ligand>
</feature>
<keyword evidence="5 9" id="KW-0067">ATP-binding</keyword>
<dbReference type="GO" id="GO:0005737">
    <property type="term" value="C:cytoplasm"/>
    <property type="evidence" value="ECO:0007669"/>
    <property type="project" value="UniProtKB-SubCell"/>
</dbReference>
<comment type="catalytic activity">
    <reaction evidence="8 9">
        <text>(R)-4'-phosphopantetheine + ATP + H(+) = 3'-dephospho-CoA + diphosphate</text>
        <dbReference type="Rhea" id="RHEA:19801"/>
        <dbReference type="ChEBI" id="CHEBI:15378"/>
        <dbReference type="ChEBI" id="CHEBI:30616"/>
        <dbReference type="ChEBI" id="CHEBI:33019"/>
        <dbReference type="ChEBI" id="CHEBI:57328"/>
        <dbReference type="ChEBI" id="CHEBI:61723"/>
        <dbReference type="EC" id="2.7.7.3"/>
    </reaction>
</comment>
<dbReference type="EC" id="2.7.7.3" evidence="9"/>
<comment type="similarity">
    <text evidence="9">Belongs to the bacterial CoaD family.</text>
</comment>
<dbReference type="InterPro" id="IPR014729">
    <property type="entry name" value="Rossmann-like_a/b/a_fold"/>
</dbReference>
<accession>A0A4P6YVX9</accession>
<dbReference type="HAMAP" id="MF_00151">
    <property type="entry name" value="PPAT_bact"/>
    <property type="match status" value="1"/>
</dbReference>
<keyword evidence="12" id="KW-1185">Reference proteome</keyword>
<comment type="subunit">
    <text evidence="9">Homohexamer.</text>
</comment>
<dbReference type="RefSeq" id="WP_133363964.1">
    <property type="nucleotide sequence ID" value="NZ_CP037940.1"/>
</dbReference>
<dbReference type="EMBL" id="CP037940">
    <property type="protein sequence ID" value="QBO36887.1"/>
    <property type="molecule type" value="Genomic_DNA"/>
</dbReference>
<protein>
    <recommendedName>
        <fullName evidence="9">Phosphopantetheine adenylyltransferase</fullName>
        <ecNumber evidence="9">2.7.7.3</ecNumber>
    </recommendedName>
    <alternativeName>
        <fullName evidence="9">Dephospho-CoA pyrophosphorylase</fullName>
    </alternativeName>
    <alternativeName>
        <fullName evidence="9">Pantetheine-phosphate adenylyltransferase</fullName>
        <shortName evidence="9">PPAT</shortName>
    </alternativeName>
</protein>
<comment type="function">
    <text evidence="9">Reversibly transfers an adenylyl group from ATP to 4'-phosphopantetheine, yielding dephospho-CoA (dPCoA) and pyrophosphate.</text>
</comment>
<evidence type="ECO:0000259" key="10">
    <source>
        <dbReference type="Pfam" id="PF01467"/>
    </source>
</evidence>
<gene>
    <name evidence="9 11" type="primary">coaD</name>
    <name evidence="11" type="ORF">EQG49_10750</name>
</gene>
<comment type="pathway">
    <text evidence="9">Cofactor biosynthesis; coenzyme A biosynthesis; CoA from (R)-pantothenate: step 4/5.</text>
</comment>
<keyword evidence="4 9" id="KW-0547">Nucleotide-binding</keyword>
<feature type="site" description="Transition state stabilizer" evidence="9">
    <location>
        <position position="17"/>
    </location>
</feature>
<feature type="binding site" evidence="9">
    <location>
        <position position="17"/>
    </location>
    <ligand>
        <name>ATP</name>
        <dbReference type="ChEBI" id="CHEBI:30616"/>
    </ligand>
</feature>
<dbReference type="Gene3D" id="3.40.50.620">
    <property type="entry name" value="HUPs"/>
    <property type="match status" value="1"/>
</dbReference>
<feature type="domain" description="Cytidyltransferase-like" evidence="10">
    <location>
        <begin position="5"/>
        <end position="133"/>
    </location>
</feature>
<evidence type="ECO:0000313" key="12">
    <source>
        <dbReference type="Proteomes" id="UP000292886"/>
    </source>
</evidence>
<dbReference type="KEGG" id="wei:EQG49_10750"/>
<keyword evidence="6 9" id="KW-0460">Magnesium</keyword>
<keyword evidence="7 9" id="KW-0173">Coenzyme A biosynthesis</keyword>
<feature type="binding site" evidence="9">
    <location>
        <position position="41"/>
    </location>
    <ligand>
        <name>substrate</name>
    </ligand>
</feature>
<dbReference type="InterPro" id="IPR001980">
    <property type="entry name" value="PPAT"/>
</dbReference>
<dbReference type="CDD" id="cd02163">
    <property type="entry name" value="PPAT"/>
    <property type="match status" value="1"/>
</dbReference>
<evidence type="ECO:0000256" key="2">
    <source>
        <dbReference type="ARBA" id="ARBA00022679"/>
    </source>
</evidence>
<dbReference type="Proteomes" id="UP000292886">
    <property type="component" value="Chromosome"/>
</dbReference>
<evidence type="ECO:0000256" key="3">
    <source>
        <dbReference type="ARBA" id="ARBA00022695"/>
    </source>
</evidence>
<reference evidence="12" key="1">
    <citation type="submission" date="2019-03" db="EMBL/GenBank/DDBJ databases">
        <title>Weissella sp. 26KH-42 Genome sequencing.</title>
        <authorList>
            <person name="Heo J."/>
            <person name="Kim S.-J."/>
            <person name="Kim J.-S."/>
            <person name="Hong S.-B."/>
            <person name="Kwon S.-W."/>
        </authorList>
    </citation>
    <scope>NUCLEOTIDE SEQUENCE [LARGE SCALE GENOMIC DNA]</scope>
    <source>
        <strain evidence="12">26KH-42</strain>
    </source>
</reference>
<evidence type="ECO:0000256" key="9">
    <source>
        <dbReference type="HAMAP-Rule" id="MF_00151"/>
    </source>
</evidence>
<feature type="binding site" evidence="9">
    <location>
        <position position="98"/>
    </location>
    <ligand>
        <name>ATP</name>
        <dbReference type="ChEBI" id="CHEBI:30616"/>
    </ligand>
</feature>
<evidence type="ECO:0000256" key="6">
    <source>
        <dbReference type="ARBA" id="ARBA00022842"/>
    </source>
</evidence>
<evidence type="ECO:0000256" key="4">
    <source>
        <dbReference type="ARBA" id="ARBA00022741"/>
    </source>
</evidence>
<dbReference type="NCBIfam" id="TIGR01510">
    <property type="entry name" value="coaD_prev_kdtB"/>
    <property type="match status" value="1"/>
</dbReference>
<dbReference type="NCBIfam" id="TIGR00125">
    <property type="entry name" value="cyt_tran_rel"/>
    <property type="match status" value="1"/>
</dbReference>
<dbReference type="PANTHER" id="PTHR21342:SF1">
    <property type="entry name" value="PHOSPHOPANTETHEINE ADENYLYLTRANSFERASE"/>
    <property type="match status" value="1"/>
</dbReference>
<dbReference type="SUPFAM" id="SSF52374">
    <property type="entry name" value="Nucleotidylyl transferase"/>
    <property type="match status" value="1"/>
</dbReference>
<evidence type="ECO:0000313" key="11">
    <source>
        <dbReference type="EMBL" id="QBO36887.1"/>
    </source>
</evidence>
<dbReference type="Pfam" id="PF01467">
    <property type="entry name" value="CTP_transf_like"/>
    <property type="match status" value="1"/>
</dbReference>